<organism evidence="9 10">
    <name type="scientific">Halopseudomonas salina</name>
    <dbReference type="NCBI Taxonomy" id="1323744"/>
    <lineage>
        <taxon>Bacteria</taxon>
        <taxon>Pseudomonadati</taxon>
        <taxon>Pseudomonadota</taxon>
        <taxon>Gammaproteobacteria</taxon>
        <taxon>Pseudomonadales</taxon>
        <taxon>Pseudomonadaceae</taxon>
        <taxon>Halopseudomonas</taxon>
    </lineage>
</organism>
<dbReference type="InterPro" id="IPR037171">
    <property type="entry name" value="NagB/RpiA_transferase-like"/>
</dbReference>
<dbReference type="Pfam" id="PF01182">
    <property type="entry name" value="Glucosamine_iso"/>
    <property type="match status" value="1"/>
</dbReference>
<dbReference type="CDD" id="cd01400">
    <property type="entry name" value="6PGL"/>
    <property type="match status" value="1"/>
</dbReference>
<evidence type="ECO:0000259" key="8">
    <source>
        <dbReference type="Pfam" id="PF01182"/>
    </source>
</evidence>
<evidence type="ECO:0000256" key="4">
    <source>
        <dbReference type="ARBA" id="ARBA00010662"/>
    </source>
</evidence>
<comment type="similarity">
    <text evidence="4 7">Belongs to the glucosamine/galactosamine-6-phosphate isomerase family. 6-phosphogluconolactonase subfamily.</text>
</comment>
<evidence type="ECO:0000256" key="6">
    <source>
        <dbReference type="ARBA" id="ARBA00020337"/>
    </source>
</evidence>
<dbReference type="Gene3D" id="3.40.50.1360">
    <property type="match status" value="1"/>
</dbReference>
<comment type="function">
    <text evidence="2 7">Hydrolysis of 6-phosphogluconolactone to 6-phosphogluconate.</text>
</comment>
<dbReference type="SUPFAM" id="SSF100950">
    <property type="entry name" value="NagB/RpiA/CoA transferase-like"/>
    <property type="match status" value="1"/>
</dbReference>
<sequence>MSLQTLAAERGLQLTVASNPQSMAWTLSRHIADALADAIGQRGIARLAVSGGRSPEAFLRCLDEQPVDWAQVAITLVDERWVPESDAASNAGMLRRCMPSALAKATWLPLFRGASPSLDASLVEQAIAPWLPLDVVVLGMGNDGHCASLFPGQDNLEKLLSTGGKVLCAPSQAPDLSPRITLTGAVLRTARLQLLAISGEDKNATLCRAFSAPTEQMPVAAFLTPPLQVFYSSDY</sequence>
<evidence type="ECO:0000256" key="5">
    <source>
        <dbReference type="ARBA" id="ARBA00013198"/>
    </source>
</evidence>
<name>A0ABQ1PJU0_9GAMM</name>
<dbReference type="InterPro" id="IPR039104">
    <property type="entry name" value="6PGL"/>
</dbReference>
<dbReference type="PANTHER" id="PTHR11054">
    <property type="entry name" value="6-PHOSPHOGLUCONOLACTONASE"/>
    <property type="match status" value="1"/>
</dbReference>
<feature type="domain" description="Glucosamine/galactosamine-6-phosphate isomerase" evidence="8">
    <location>
        <begin position="19"/>
        <end position="222"/>
    </location>
</feature>
<accession>A0ABQ1PJU0</accession>
<dbReference type="Proteomes" id="UP000638188">
    <property type="component" value="Unassembled WGS sequence"/>
</dbReference>
<dbReference type="InterPro" id="IPR006148">
    <property type="entry name" value="Glc/Gal-6P_isomerase"/>
</dbReference>
<protein>
    <recommendedName>
        <fullName evidence="6 7">6-phosphogluconolactonase</fullName>
        <shortName evidence="7">6PGL</shortName>
        <ecNumber evidence="5 7">3.1.1.31</ecNumber>
    </recommendedName>
</protein>
<comment type="pathway">
    <text evidence="3 7">Carbohydrate degradation; pentose phosphate pathway; D-ribulose 5-phosphate from D-glucose 6-phosphate (oxidative stage): step 2/3.</text>
</comment>
<comment type="catalytic activity">
    <reaction evidence="1 7">
        <text>6-phospho-D-glucono-1,5-lactone + H2O = 6-phospho-D-gluconate + H(+)</text>
        <dbReference type="Rhea" id="RHEA:12556"/>
        <dbReference type="ChEBI" id="CHEBI:15377"/>
        <dbReference type="ChEBI" id="CHEBI:15378"/>
        <dbReference type="ChEBI" id="CHEBI:57955"/>
        <dbReference type="ChEBI" id="CHEBI:58759"/>
        <dbReference type="EC" id="3.1.1.31"/>
    </reaction>
</comment>
<dbReference type="PANTHER" id="PTHR11054:SF0">
    <property type="entry name" value="6-PHOSPHOGLUCONOLACTONASE"/>
    <property type="match status" value="1"/>
</dbReference>
<dbReference type="InterPro" id="IPR005900">
    <property type="entry name" value="6-phosphogluconolactonase_DevB"/>
</dbReference>
<gene>
    <name evidence="7 9" type="primary">pgl</name>
    <name evidence="9" type="ORF">GCM10007418_17260</name>
</gene>
<dbReference type="EC" id="3.1.1.31" evidence="5 7"/>
<reference evidence="10" key="1">
    <citation type="journal article" date="2019" name="Int. J. Syst. Evol. Microbiol.">
        <title>The Global Catalogue of Microorganisms (GCM) 10K type strain sequencing project: providing services to taxonomists for standard genome sequencing and annotation.</title>
        <authorList>
            <consortium name="The Broad Institute Genomics Platform"/>
            <consortium name="The Broad Institute Genome Sequencing Center for Infectious Disease"/>
            <person name="Wu L."/>
            <person name="Ma J."/>
        </authorList>
    </citation>
    <scope>NUCLEOTIDE SEQUENCE [LARGE SCALE GENOMIC DNA]</scope>
    <source>
        <strain evidence="10">CGMCC 1.12482</strain>
    </source>
</reference>
<keyword evidence="7" id="KW-0378">Hydrolase</keyword>
<evidence type="ECO:0000256" key="3">
    <source>
        <dbReference type="ARBA" id="ARBA00004961"/>
    </source>
</evidence>
<evidence type="ECO:0000313" key="9">
    <source>
        <dbReference type="EMBL" id="GGC98481.1"/>
    </source>
</evidence>
<keyword evidence="10" id="KW-1185">Reference proteome</keyword>
<dbReference type="EMBL" id="BMFF01000003">
    <property type="protein sequence ID" value="GGC98481.1"/>
    <property type="molecule type" value="Genomic_DNA"/>
</dbReference>
<dbReference type="NCBIfam" id="TIGR01198">
    <property type="entry name" value="pgl"/>
    <property type="match status" value="1"/>
</dbReference>
<evidence type="ECO:0000256" key="2">
    <source>
        <dbReference type="ARBA" id="ARBA00002681"/>
    </source>
</evidence>
<evidence type="ECO:0000256" key="7">
    <source>
        <dbReference type="RuleBase" id="RU365095"/>
    </source>
</evidence>
<evidence type="ECO:0000313" key="10">
    <source>
        <dbReference type="Proteomes" id="UP000638188"/>
    </source>
</evidence>
<dbReference type="RefSeq" id="WP_150278682.1">
    <property type="nucleotide sequence ID" value="NZ_BMFF01000003.1"/>
</dbReference>
<comment type="caution">
    <text evidence="9">The sequence shown here is derived from an EMBL/GenBank/DDBJ whole genome shotgun (WGS) entry which is preliminary data.</text>
</comment>
<proteinExistence type="inferred from homology"/>
<evidence type="ECO:0000256" key="1">
    <source>
        <dbReference type="ARBA" id="ARBA00000832"/>
    </source>
</evidence>